<feature type="transmembrane region" description="Helical" evidence="1">
    <location>
        <begin position="90"/>
        <end position="109"/>
    </location>
</feature>
<dbReference type="Pfam" id="PF10327">
    <property type="entry name" value="7TM_GPCR_Sri"/>
    <property type="match status" value="2"/>
</dbReference>
<feature type="transmembrane region" description="Helical" evidence="1">
    <location>
        <begin position="197"/>
        <end position="224"/>
    </location>
</feature>
<keyword evidence="3" id="KW-1185">Reference proteome</keyword>
<keyword evidence="1" id="KW-0472">Membrane</keyword>
<dbReference type="HOGENOM" id="CLU_067919_1_0_1"/>
<dbReference type="Proteomes" id="UP000008281">
    <property type="component" value="Unassembled WGS sequence"/>
</dbReference>
<gene>
    <name evidence="2" type="ORF">CRE_28351</name>
</gene>
<dbReference type="PANTHER" id="PTHR45830">
    <property type="entry name" value="SERPENTINE RECEPTOR, CLASS I"/>
    <property type="match status" value="1"/>
</dbReference>
<organism evidence="3">
    <name type="scientific">Caenorhabditis remanei</name>
    <name type="common">Caenorhabditis vulgaris</name>
    <dbReference type="NCBI Taxonomy" id="31234"/>
    <lineage>
        <taxon>Eukaryota</taxon>
        <taxon>Metazoa</taxon>
        <taxon>Ecdysozoa</taxon>
        <taxon>Nematoda</taxon>
        <taxon>Chromadorea</taxon>
        <taxon>Rhabditida</taxon>
        <taxon>Rhabditina</taxon>
        <taxon>Rhabditomorpha</taxon>
        <taxon>Rhabditoidea</taxon>
        <taxon>Rhabditidae</taxon>
        <taxon>Peloderinae</taxon>
        <taxon>Caenorhabditis</taxon>
    </lineage>
</organism>
<feature type="transmembrane region" description="Helical" evidence="1">
    <location>
        <begin position="149"/>
        <end position="176"/>
    </location>
</feature>
<sequence>MLEIDFTEPRWLINWYHFIGGLSMILNSVGIYLLIYHTHKLGSFRYYLLACLALTLTFTVIQMESLLLCFEKKHQSIAEVTKTHIVPKPIRYIVYFVWLITPFNVFFWFSTLAMSKEEKFDYIMSTAPQYLTNFMALPNLDIYLKTTSFILFFSVVLSSGIVLNILMVTSAIDIFYLMAKLKSKISPVTYQKHREAVISIMVQFGSSTICFVPPLLMVVIVIAHVDQAQILIEVVTAWFVSHSVVNMISLLIFFPPHRSSVSTIFTRRVRAYEISNRTPFSETNLHNLPFHLSLFLCHEESERTV</sequence>
<name>E3LLV9_CAERE</name>
<dbReference type="PANTHER" id="PTHR45830:SF3">
    <property type="entry name" value="G PROTEIN-COUPLED RECEPTOR-RELATED"/>
    <property type="match status" value="1"/>
</dbReference>
<proteinExistence type="predicted"/>
<evidence type="ECO:0000256" key="1">
    <source>
        <dbReference type="SAM" id="Phobius"/>
    </source>
</evidence>
<evidence type="ECO:0000313" key="2">
    <source>
        <dbReference type="EMBL" id="EFP02773.1"/>
    </source>
</evidence>
<dbReference type="OrthoDB" id="5852718at2759"/>
<feature type="transmembrane region" description="Helical" evidence="1">
    <location>
        <begin position="47"/>
        <end position="70"/>
    </location>
</feature>
<keyword evidence="1" id="KW-1133">Transmembrane helix</keyword>
<keyword evidence="1" id="KW-0812">Transmembrane</keyword>
<feature type="transmembrane region" description="Helical" evidence="1">
    <location>
        <begin position="12"/>
        <end position="35"/>
    </location>
</feature>
<reference evidence="2" key="1">
    <citation type="submission" date="2007-07" db="EMBL/GenBank/DDBJ databases">
        <title>PCAP assembly of the Caenorhabditis remanei genome.</title>
        <authorList>
            <consortium name="The Caenorhabditis remanei Sequencing Consortium"/>
            <person name="Wilson R.K."/>
        </authorList>
    </citation>
    <scope>NUCLEOTIDE SEQUENCE [LARGE SCALE GENOMIC DNA]</scope>
    <source>
        <strain evidence="2">PB4641</strain>
    </source>
</reference>
<dbReference type="InParanoid" id="E3LLV9"/>
<dbReference type="InterPro" id="IPR019429">
    <property type="entry name" value="7TM_GPCR_serpentine_rcpt_Sri"/>
</dbReference>
<dbReference type="eggNOG" id="ENOG502TJKS">
    <property type="taxonomic scope" value="Eukaryota"/>
</dbReference>
<protein>
    <submittedName>
        <fullName evidence="2">Uncharacterized protein</fullName>
    </submittedName>
</protein>
<dbReference type="AlphaFoldDB" id="E3LLV9"/>
<accession>E3LLV9</accession>
<evidence type="ECO:0000313" key="3">
    <source>
        <dbReference type="Proteomes" id="UP000008281"/>
    </source>
</evidence>
<dbReference type="EMBL" id="DS268411">
    <property type="protein sequence ID" value="EFP02773.1"/>
    <property type="molecule type" value="Genomic_DNA"/>
</dbReference>
<feature type="transmembrane region" description="Helical" evidence="1">
    <location>
        <begin position="230"/>
        <end position="254"/>
    </location>
</feature>